<dbReference type="Proteomes" id="UP001219525">
    <property type="component" value="Unassembled WGS sequence"/>
</dbReference>
<evidence type="ECO:0000313" key="2">
    <source>
        <dbReference type="Proteomes" id="UP001219525"/>
    </source>
</evidence>
<protein>
    <submittedName>
        <fullName evidence="1">Uncharacterized protein</fullName>
    </submittedName>
</protein>
<comment type="caution">
    <text evidence="1">The sequence shown here is derived from an EMBL/GenBank/DDBJ whole genome shotgun (WGS) entry which is preliminary data.</text>
</comment>
<evidence type="ECO:0000313" key="1">
    <source>
        <dbReference type="EMBL" id="KAJ7194442.1"/>
    </source>
</evidence>
<reference evidence="1" key="1">
    <citation type="submission" date="2023-03" db="EMBL/GenBank/DDBJ databases">
        <title>Massive genome expansion in bonnet fungi (Mycena s.s.) driven by repeated elements and novel gene families across ecological guilds.</title>
        <authorList>
            <consortium name="Lawrence Berkeley National Laboratory"/>
            <person name="Harder C.B."/>
            <person name="Miyauchi S."/>
            <person name="Viragh M."/>
            <person name="Kuo A."/>
            <person name="Thoen E."/>
            <person name="Andreopoulos B."/>
            <person name="Lu D."/>
            <person name="Skrede I."/>
            <person name="Drula E."/>
            <person name="Henrissat B."/>
            <person name="Morin E."/>
            <person name="Kohler A."/>
            <person name="Barry K."/>
            <person name="LaButti K."/>
            <person name="Morin E."/>
            <person name="Salamov A."/>
            <person name="Lipzen A."/>
            <person name="Mereny Z."/>
            <person name="Hegedus B."/>
            <person name="Baldrian P."/>
            <person name="Stursova M."/>
            <person name="Weitz H."/>
            <person name="Taylor A."/>
            <person name="Grigoriev I.V."/>
            <person name="Nagy L.G."/>
            <person name="Martin F."/>
            <person name="Kauserud H."/>
        </authorList>
    </citation>
    <scope>NUCLEOTIDE SEQUENCE</scope>
    <source>
        <strain evidence="1">9144</strain>
    </source>
</reference>
<sequence length="224" mass="26074">MSSVDNLSSCMINGFHPRSEMRLMSRRHMNIPGSEIDDFISDGSISRKQHDLSFPYSYLNDDNSISVMWSSDRNLRYTYIEDFLQNGTIPPWYLGSPIIDGPGISHGPLTREAFIHMASQFYIDPNTGLVIESGSGYILQTSRDLLRNEFIALPSSIRDSTTLQPIQLLRYIEQKTSVWFPDSRRRIQHYMATHQKYLAQPMPALMQYRKVLHRLAREFRHDFH</sequence>
<accession>A0AAD6UVC5</accession>
<keyword evidence="2" id="KW-1185">Reference proteome</keyword>
<dbReference type="EMBL" id="JARJCW010000098">
    <property type="protein sequence ID" value="KAJ7194442.1"/>
    <property type="molecule type" value="Genomic_DNA"/>
</dbReference>
<gene>
    <name evidence="1" type="ORF">GGX14DRAFT_576390</name>
</gene>
<name>A0AAD6UVC5_9AGAR</name>
<dbReference type="AlphaFoldDB" id="A0AAD6UVC5"/>
<proteinExistence type="predicted"/>
<organism evidence="1 2">
    <name type="scientific">Mycena pura</name>
    <dbReference type="NCBI Taxonomy" id="153505"/>
    <lineage>
        <taxon>Eukaryota</taxon>
        <taxon>Fungi</taxon>
        <taxon>Dikarya</taxon>
        <taxon>Basidiomycota</taxon>
        <taxon>Agaricomycotina</taxon>
        <taxon>Agaricomycetes</taxon>
        <taxon>Agaricomycetidae</taxon>
        <taxon>Agaricales</taxon>
        <taxon>Marasmiineae</taxon>
        <taxon>Mycenaceae</taxon>
        <taxon>Mycena</taxon>
    </lineage>
</organism>